<dbReference type="GO" id="GO:0005886">
    <property type="term" value="C:plasma membrane"/>
    <property type="evidence" value="ECO:0007669"/>
    <property type="project" value="UniProtKB-SubCell"/>
</dbReference>
<feature type="transmembrane region" description="Helical" evidence="8">
    <location>
        <begin position="481"/>
        <end position="500"/>
    </location>
</feature>
<sequence>MADTNNGGMWTVLGVIIIGTFITILNSSLINIALPKMMAIFGVSLDSIQWVVTAYTIALGAVIPLSGYLSDLLGAKKLYLGSLIVFTLGSLLCGMAWSNSSMIAFRVIQGIGGGIIGPVGNAIIFRTVPPEKRGIAMGLYGVAAMAAPAIGPTLGGYLIANLSWRMLFYISVPFGILGVMVGSLLLQEFPKKSPGNFDLIGFITSTIGLVCIFYVLGKWTSIDWREMEYPLLLALGVFSLILFIVNELMHPTPLLDLRLFKLYDFSAWSVVMCFLSMAMIAVPYLVPIFLQNIMGYSAMQTGMLLFPSAIATAIMMPISGKIFDRWGYRAVMIPGLFLFVAVSYPLSFLNTDTSAGTINLLLIIRGMAMGLVASPATTMAMNSVSKAMINQASALMNITRQVASTVSIALITTILQHRIALNSATISDQLSVTNPVTTDAVRALQGVYFQGGLSASDANGVAISTLAGLVQKQAYVDAIDYIFLLMMLVMAVLFVCIVFIDLPKYVRTRLQELHNKKEAVY</sequence>
<keyword evidence="5 8" id="KW-0812">Transmembrane</keyword>
<dbReference type="NCBIfam" id="TIGR00711">
    <property type="entry name" value="efflux_EmrB"/>
    <property type="match status" value="1"/>
</dbReference>
<organism evidence="10 11">
    <name type="scientific">Desulforamulus aeronauticus DSM 10349</name>
    <dbReference type="NCBI Taxonomy" id="1121421"/>
    <lineage>
        <taxon>Bacteria</taxon>
        <taxon>Bacillati</taxon>
        <taxon>Bacillota</taxon>
        <taxon>Clostridia</taxon>
        <taxon>Eubacteriales</taxon>
        <taxon>Peptococcaceae</taxon>
        <taxon>Desulforamulus</taxon>
    </lineage>
</organism>
<feature type="transmembrane region" description="Helical" evidence="8">
    <location>
        <begin position="265"/>
        <end position="287"/>
    </location>
</feature>
<protein>
    <submittedName>
        <fullName evidence="10">Drug resistance transporter, EmrB/QacA subfamily</fullName>
    </submittedName>
</protein>
<dbReference type="Proteomes" id="UP000183997">
    <property type="component" value="Unassembled WGS sequence"/>
</dbReference>
<feature type="transmembrane region" description="Helical" evidence="8">
    <location>
        <begin position="199"/>
        <end position="217"/>
    </location>
</feature>
<dbReference type="SUPFAM" id="SSF103473">
    <property type="entry name" value="MFS general substrate transporter"/>
    <property type="match status" value="1"/>
</dbReference>
<dbReference type="PANTHER" id="PTHR42718:SF9">
    <property type="entry name" value="MAJOR FACILITATOR SUPERFAMILY MULTIDRUG TRANSPORTER MFSC"/>
    <property type="match status" value="1"/>
</dbReference>
<feature type="transmembrane region" description="Helical" evidence="8">
    <location>
        <begin position="12"/>
        <end position="35"/>
    </location>
</feature>
<feature type="transmembrane region" description="Helical" evidence="8">
    <location>
        <begin position="293"/>
        <end position="314"/>
    </location>
</feature>
<dbReference type="RefSeq" id="WP_072911365.1">
    <property type="nucleotide sequence ID" value="NZ_FRAR01000008.1"/>
</dbReference>
<evidence type="ECO:0000256" key="7">
    <source>
        <dbReference type="ARBA" id="ARBA00023136"/>
    </source>
</evidence>
<dbReference type="InterPro" id="IPR004638">
    <property type="entry name" value="EmrB-like"/>
</dbReference>
<dbReference type="InterPro" id="IPR011701">
    <property type="entry name" value="MFS"/>
</dbReference>
<name>A0A1M6QDY6_9FIRM</name>
<evidence type="ECO:0000256" key="1">
    <source>
        <dbReference type="ARBA" id="ARBA00004651"/>
    </source>
</evidence>
<keyword evidence="11" id="KW-1185">Reference proteome</keyword>
<reference evidence="11" key="1">
    <citation type="submission" date="2016-11" db="EMBL/GenBank/DDBJ databases">
        <authorList>
            <person name="Varghese N."/>
            <person name="Submissions S."/>
        </authorList>
    </citation>
    <scope>NUCLEOTIDE SEQUENCE [LARGE SCALE GENOMIC DNA]</scope>
    <source>
        <strain evidence="11">DSM 10349</strain>
    </source>
</reference>
<keyword evidence="7 8" id="KW-0472">Membrane</keyword>
<dbReference type="InterPro" id="IPR020846">
    <property type="entry name" value="MFS_dom"/>
</dbReference>
<feature type="transmembrane region" description="Helical" evidence="8">
    <location>
        <begin position="326"/>
        <end position="346"/>
    </location>
</feature>
<feature type="transmembrane region" description="Helical" evidence="8">
    <location>
        <begin position="78"/>
        <end position="97"/>
    </location>
</feature>
<feature type="transmembrane region" description="Helical" evidence="8">
    <location>
        <begin position="137"/>
        <end position="160"/>
    </location>
</feature>
<dbReference type="Gene3D" id="1.20.1250.20">
    <property type="entry name" value="MFS general substrate transporter like domains"/>
    <property type="match status" value="1"/>
</dbReference>
<dbReference type="EMBL" id="FRAR01000008">
    <property type="protein sequence ID" value="SHK18273.1"/>
    <property type="molecule type" value="Genomic_DNA"/>
</dbReference>
<feature type="domain" description="Major facilitator superfamily (MFS) profile" evidence="9">
    <location>
        <begin position="12"/>
        <end position="505"/>
    </location>
</feature>
<evidence type="ECO:0000313" key="11">
    <source>
        <dbReference type="Proteomes" id="UP000183997"/>
    </source>
</evidence>
<feature type="transmembrane region" description="Helical" evidence="8">
    <location>
        <begin position="358"/>
        <end position="381"/>
    </location>
</feature>
<evidence type="ECO:0000256" key="8">
    <source>
        <dbReference type="SAM" id="Phobius"/>
    </source>
</evidence>
<dbReference type="CDD" id="cd17503">
    <property type="entry name" value="MFS_LmrB_MDR_like"/>
    <property type="match status" value="1"/>
</dbReference>
<keyword evidence="6 8" id="KW-1133">Transmembrane helix</keyword>
<keyword evidence="4" id="KW-1003">Cell membrane</keyword>
<evidence type="ECO:0000256" key="3">
    <source>
        <dbReference type="ARBA" id="ARBA00022448"/>
    </source>
</evidence>
<dbReference type="InterPro" id="IPR036259">
    <property type="entry name" value="MFS_trans_sf"/>
</dbReference>
<feature type="transmembrane region" description="Helical" evidence="8">
    <location>
        <begin position="47"/>
        <end position="66"/>
    </location>
</feature>
<evidence type="ECO:0000256" key="2">
    <source>
        <dbReference type="ARBA" id="ARBA00008537"/>
    </source>
</evidence>
<dbReference type="PRINTS" id="PR01036">
    <property type="entry name" value="TCRTETB"/>
</dbReference>
<dbReference type="PANTHER" id="PTHR42718">
    <property type="entry name" value="MAJOR FACILITATOR SUPERFAMILY MULTIDRUG TRANSPORTER MFSC"/>
    <property type="match status" value="1"/>
</dbReference>
<dbReference type="Pfam" id="PF07690">
    <property type="entry name" value="MFS_1"/>
    <property type="match status" value="1"/>
</dbReference>
<evidence type="ECO:0000259" key="9">
    <source>
        <dbReference type="PROSITE" id="PS50850"/>
    </source>
</evidence>
<keyword evidence="3" id="KW-0813">Transport</keyword>
<dbReference type="Gene3D" id="1.20.1720.10">
    <property type="entry name" value="Multidrug resistance protein D"/>
    <property type="match status" value="1"/>
</dbReference>
<dbReference type="OrthoDB" id="102502at2"/>
<comment type="similarity">
    <text evidence="2">Belongs to the major facilitator superfamily. EmrB family.</text>
</comment>
<feature type="transmembrane region" description="Helical" evidence="8">
    <location>
        <begin position="103"/>
        <end position="125"/>
    </location>
</feature>
<dbReference type="PROSITE" id="PS50850">
    <property type="entry name" value="MFS"/>
    <property type="match status" value="1"/>
</dbReference>
<gene>
    <name evidence="10" type="ORF">SAMN02745123_00982</name>
</gene>
<dbReference type="AlphaFoldDB" id="A0A1M6QDY6"/>
<evidence type="ECO:0000313" key="10">
    <source>
        <dbReference type="EMBL" id="SHK18273.1"/>
    </source>
</evidence>
<comment type="subcellular location">
    <subcellularLocation>
        <location evidence="1">Cell membrane</location>
        <topology evidence="1">Multi-pass membrane protein</topology>
    </subcellularLocation>
</comment>
<evidence type="ECO:0000256" key="5">
    <source>
        <dbReference type="ARBA" id="ARBA00022692"/>
    </source>
</evidence>
<dbReference type="GO" id="GO:0022857">
    <property type="term" value="F:transmembrane transporter activity"/>
    <property type="evidence" value="ECO:0007669"/>
    <property type="project" value="InterPro"/>
</dbReference>
<evidence type="ECO:0000256" key="6">
    <source>
        <dbReference type="ARBA" id="ARBA00022989"/>
    </source>
</evidence>
<dbReference type="STRING" id="1121421.SAMN02745123_00982"/>
<proteinExistence type="inferred from homology"/>
<evidence type="ECO:0000256" key="4">
    <source>
        <dbReference type="ARBA" id="ARBA00022475"/>
    </source>
</evidence>
<accession>A0A1M6QDY6</accession>
<feature type="transmembrane region" description="Helical" evidence="8">
    <location>
        <begin position="229"/>
        <end position="245"/>
    </location>
</feature>
<feature type="transmembrane region" description="Helical" evidence="8">
    <location>
        <begin position="166"/>
        <end position="187"/>
    </location>
</feature>